<dbReference type="Proteomes" id="UP001301769">
    <property type="component" value="Unassembled WGS sequence"/>
</dbReference>
<keyword evidence="4" id="KW-1185">Reference proteome</keyword>
<keyword evidence="2" id="KW-0732">Signal</keyword>
<sequence>MAAICVLYCSLFLVIVTQGVSSFPLQDDNHEKQQPHNLNRFTGSQSITHREHWQPYGGRLVDEPNQRARVLSLPNHDQQSREQNAPQIPEAEADNLNTYRYGDQLEKRSSSFTCSPLAAGLSILDCIYLFQIGLVSQGSNPLSPSSSDGKHPIWIGSQGPNQFTFINSADVPVILIVWHMAPSDNQASFMNARGPAITYSLATTGSAVQVSIANEVFGGWAAIYNRTTRLTEYGQVDNTFGEFSTGNFATVDVSRLVNMRGDGMSISVLAASSSSGDDEQGVPCVSDMSTCVYACNDGMGDSCGAEGTYSLLNCQGQKESSQSWDADGNPTGGCQGWSWGGRLDVVLTRRGQDGLD</sequence>
<proteinExistence type="predicted"/>
<dbReference type="InterPro" id="IPR038903">
    <property type="entry name" value="Allergen_Asp_f_4"/>
</dbReference>
<reference evidence="3" key="1">
    <citation type="journal article" date="2023" name="Mol. Phylogenet. Evol.">
        <title>Genome-scale phylogeny and comparative genomics of the fungal order Sordariales.</title>
        <authorList>
            <person name="Hensen N."/>
            <person name="Bonometti L."/>
            <person name="Westerberg I."/>
            <person name="Brannstrom I.O."/>
            <person name="Guillou S."/>
            <person name="Cros-Aarteil S."/>
            <person name="Calhoun S."/>
            <person name="Haridas S."/>
            <person name="Kuo A."/>
            <person name="Mondo S."/>
            <person name="Pangilinan J."/>
            <person name="Riley R."/>
            <person name="LaButti K."/>
            <person name="Andreopoulos B."/>
            <person name="Lipzen A."/>
            <person name="Chen C."/>
            <person name="Yan M."/>
            <person name="Daum C."/>
            <person name="Ng V."/>
            <person name="Clum A."/>
            <person name="Steindorff A."/>
            <person name="Ohm R.A."/>
            <person name="Martin F."/>
            <person name="Silar P."/>
            <person name="Natvig D.O."/>
            <person name="Lalanne C."/>
            <person name="Gautier V."/>
            <person name="Ament-Velasquez S.L."/>
            <person name="Kruys A."/>
            <person name="Hutchinson M.I."/>
            <person name="Powell A.J."/>
            <person name="Barry K."/>
            <person name="Miller A.N."/>
            <person name="Grigoriev I.V."/>
            <person name="Debuchy R."/>
            <person name="Gladieux P."/>
            <person name="Hiltunen Thoren M."/>
            <person name="Johannesson H."/>
        </authorList>
    </citation>
    <scope>NUCLEOTIDE SEQUENCE</scope>
    <source>
        <strain evidence="3">PSN293</strain>
    </source>
</reference>
<evidence type="ECO:0000256" key="2">
    <source>
        <dbReference type="SAM" id="SignalP"/>
    </source>
</evidence>
<gene>
    <name evidence="3" type="ORF">QBC37DRAFT_444314</name>
</gene>
<feature type="region of interest" description="Disordered" evidence="1">
    <location>
        <begin position="73"/>
        <end position="93"/>
    </location>
</feature>
<organism evidence="3 4">
    <name type="scientific">Rhypophila decipiens</name>
    <dbReference type="NCBI Taxonomy" id="261697"/>
    <lineage>
        <taxon>Eukaryota</taxon>
        <taxon>Fungi</taxon>
        <taxon>Dikarya</taxon>
        <taxon>Ascomycota</taxon>
        <taxon>Pezizomycotina</taxon>
        <taxon>Sordariomycetes</taxon>
        <taxon>Sordariomycetidae</taxon>
        <taxon>Sordariales</taxon>
        <taxon>Naviculisporaceae</taxon>
        <taxon>Rhypophila</taxon>
    </lineage>
</organism>
<dbReference type="AlphaFoldDB" id="A0AAN6XVL4"/>
<protein>
    <submittedName>
        <fullName evidence="3">Uncharacterized protein</fullName>
    </submittedName>
</protein>
<evidence type="ECO:0000313" key="4">
    <source>
        <dbReference type="Proteomes" id="UP001301769"/>
    </source>
</evidence>
<feature type="compositionally biased region" description="Polar residues" evidence="1">
    <location>
        <begin position="75"/>
        <end position="86"/>
    </location>
</feature>
<comment type="caution">
    <text evidence="3">The sequence shown here is derived from an EMBL/GenBank/DDBJ whole genome shotgun (WGS) entry which is preliminary data.</text>
</comment>
<dbReference type="GO" id="GO:0005576">
    <property type="term" value="C:extracellular region"/>
    <property type="evidence" value="ECO:0007669"/>
    <property type="project" value="InterPro"/>
</dbReference>
<evidence type="ECO:0000256" key="1">
    <source>
        <dbReference type="SAM" id="MobiDB-lite"/>
    </source>
</evidence>
<reference evidence="3" key="2">
    <citation type="submission" date="2023-05" db="EMBL/GenBank/DDBJ databases">
        <authorList>
            <consortium name="Lawrence Berkeley National Laboratory"/>
            <person name="Steindorff A."/>
            <person name="Hensen N."/>
            <person name="Bonometti L."/>
            <person name="Westerberg I."/>
            <person name="Brannstrom I.O."/>
            <person name="Guillou S."/>
            <person name="Cros-Aarteil S."/>
            <person name="Calhoun S."/>
            <person name="Haridas S."/>
            <person name="Kuo A."/>
            <person name="Mondo S."/>
            <person name="Pangilinan J."/>
            <person name="Riley R."/>
            <person name="Labutti K."/>
            <person name="Andreopoulos B."/>
            <person name="Lipzen A."/>
            <person name="Chen C."/>
            <person name="Yanf M."/>
            <person name="Daum C."/>
            <person name="Ng V."/>
            <person name="Clum A."/>
            <person name="Ohm R."/>
            <person name="Martin F."/>
            <person name="Silar P."/>
            <person name="Natvig D."/>
            <person name="Lalanne C."/>
            <person name="Gautier V."/>
            <person name="Ament-Velasquez S.L."/>
            <person name="Kruys A."/>
            <person name="Hutchinson M.I."/>
            <person name="Powell A.J."/>
            <person name="Barry K."/>
            <person name="Miller A.N."/>
            <person name="Grigoriev I.V."/>
            <person name="Debuchy R."/>
            <person name="Gladieux P."/>
            <person name="Thoren M.H."/>
            <person name="Johannesson H."/>
        </authorList>
    </citation>
    <scope>NUCLEOTIDE SEQUENCE</scope>
    <source>
        <strain evidence="3">PSN293</strain>
    </source>
</reference>
<dbReference type="Pfam" id="PF25312">
    <property type="entry name" value="Allergen_Asp_f_4"/>
    <property type="match status" value="1"/>
</dbReference>
<feature type="chain" id="PRO_5042993404" evidence="2">
    <location>
        <begin position="23"/>
        <end position="356"/>
    </location>
</feature>
<feature type="signal peptide" evidence="2">
    <location>
        <begin position="1"/>
        <end position="22"/>
    </location>
</feature>
<evidence type="ECO:0000313" key="3">
    <source>
        <dbReference type="EMBL" id="KAK4207738.1"/>
    </source>
</evidence>
<dbReference type="GO" id="GO:0019863">
    <property type="term" value="F:IgE binding"/>
    <property type="evidence" value="ECO:0007669"/>
    <property type="project" value="InterPro"/>
</dbReference>
<dbReference type="EMBL" id="MU858276">
    <property type="protein sequence ID" value="KAK4207738.1"/>
    <property type="molecule type" value="Genomic_DNA"/>
</dbReference>
<accession>A0AAN6XVL4</accession>
<name>A0AAN6XVL4_9PEZI</name>